<proteinExistence type="predicted"/>
<dbReference type="Proteomes" id="UP000027100">
    <property type="component" value="Unassembled WGS sequence"/>
</dbReference>
<reference evidence="1 2" key="1">
    <citation type="journal article" date="2014" name="Antonie Van Leeuwenhoek">
        <title>Hyphomonas beringensis sp. nov. and Hyphomonas chukchiensis sp. nov., isolated from surface seawater of the Bering Sea and Chukchi Sea.</title>
        <authorList>
            <person name="Li C."/>
            <person name="Lai Q."/>
            <person name="Li G."/>
            <person name="Dong C."/>
            <person name="Wang J."/>
            <person name="Liao Y."/>
            <person name="Shao Z."/>
        </authorList>
    </citation>
    <scope>NUCLEOTIDE SEQUENCE [LARGE SCALE GENOMIC DNA]</scope>
    <source>
        <strain evidence="1 2">PS728</strain>
    </source>
</reference>
<gene>
    <name evidence="1" type="ORF">HPO_18737</name>
</gene>
<comment type="caution">
    <text evidence="1">The sequence shown here is derived from an EMBL/GenBank/DDBJ whole genome shotgun (WGS) entry which is preliminary data.</text>
</comment>
<dbReference type="eggNOG" id="COG0463">
    <property type="taxonomic scope" value="Bacteria"/>
</dbReference>
<organism evidence="1 2">
    <name type="scientific">Hyphomonas polymorpha PS728</name>
    <dbReference type="NCBI Taxonomy" id="1280954"/>
    <lineage>
        <taxon>Bacteria</taxon>
        <taxon>Pseudomonadati</taxon>
        <taxon>Pseudomonadota</taxon>
        <taxon>Alphaproteobacteria</taxon>
        <taxon>Hyphomonadales</taxon>
        <taxon>Hyphomonadaceae</taxon>
        <taxon>Hyphomonas</taxon>
    </lineage>
</organism>
<keyword evidence="2" id="KW-1185">Reference proteome</keyword>
<sequence length="165" mass="18945">MDEHILVRGRVDRSGIVIADINLNSLGWWTTKHNGYASREAIEQLNEVHGFLPVSTLQGAGASAQARRKRFLKHHLYRRIPPSLRAAIYFVWRYVFRFGFLDGRPGWYFHLLQGFWYRTLVDAKVMEIQRYADEHRISITAAIETLTGIAPLPPTNTKAEPKANA</sequence>
<dbReference type="AlphaFoldDB" id="A0A062VDX0"/>
<dbReference type="PATRIC" id="fig|1280954.3.peg.3767"/>
<accession>A0A062VDX0</accession>
<dbReference type="EMBL" id="ARYM01000039">
    <property type="protein sequence ID" value="KCZ96662.1"/>
    <property type="molecule type" value="Genomic_DNA"/>
</dbReference>
<dbReference type="STRING" id="1280954.HPO_18737"/>
<name>A0A062VDX0_9PROT</name>
<evidence type="ECO:0000313" key="2">
    <source>
        <dbReference type="Proteomes" id="UP000027100"/>
    </source>
</evidence>
<evidence type="ECO:0000313" key="1">
    <source>
        <dbReference type="EMBL" id="KCZ96662.1"/>
    </source>
</evidence>
<protein>
    <submittedName>
        <fullName evidence="1">SpsA-like protein</fullName>
    </submittedName>
</protein>